<evidence type="ECO:0000256" key="1">
    <source>
        <dbReference type="SAM" id="Phobius"/>
    </source>
</evidence>
<gene>
    <name evidence="2" type="ORF">CHUV0807_0372</name>
</gene>
<dbReference type="EMBL" id="FKLO01000017">
    <property type="protein sequence ID" value="SAM57995.1"/>
    <property type="molecule type" value="Genomic_DNA"/>
</dbReference>
<organism evidence="2 3">
    <name type="scientific">Cardiobacterium hominis</name>
    <dbReference type="NCBI Taxonomy" id="2718"/>
    <lineage>
        <taxon>Bacteria</taxon>
        <taxon>Pseudomonadati</taxon>
        <taxon>Pseudomonadota</taxon>
        <taxon>Gammaproteobacteria</taxon>
        <taxon>Cardiobacteriales</taxon>
        <taxon>Cardiobacteriaceae</taxon>
        <taxon>Cardiobacterium</taxon>
    </lineage>
</organism>
<sequence length="325" mass="38019">MLTPQDIFQFIAYATIAAALAGLLILLVIIWTVVSIFSRRGKRLRNNLIATPLALLAAFTWAYIASSDDRARQREMQAKAEARQKEYLASKAIFEERCKSAGEKIYQTVENVEGITFLTVPKESPQGARNDPMWEGAVFSWGEAEEEYVKKFLYWEIIYDDNPMRLLQSVDPRPSARETQIRLWGHPTNMTEYQRAYRGYRYIDVKQKDKRFLRYRFPDDKDRKDIDTLLVQPIERPSRYALEYKPIVDPEDRKHWVAGLTVNIYDLQTNTLMATKTWYALNLIQGHGRAYQTDEWSKVEACPNEKSIEYIRRFANRIIQPKQGD</sequence>
<dbReference type="Proteomes" id="UP000190837">
    <property type="component" value="Unassembled WGS sequence"/>
</dbReference>
<proteinExistence type="predicted"/>
<dbReference type="AlphaFoldDB" id="A0A1C3H2A6"/>
<protein>
    <submittedName>
        <fullName evidence="2">Uncharacterized protein</fullName>
    </submittedName>
</protein>
<keyword evidence="1" id="KW-0472">Membrane</keyword>
<reference evidence="3" key="1">
    <citation type="submission" date="2016-04" db="EMBL/GenBank/DDBJ databases">
        <authorList>
            <person name="Tagini F."/>
        </authorList>
    </citation>
    <scope>NUCLEOTIDE SEQUENCE [LARGE SCALE GENOMIC DNA]</scope>
    <source>
        <strain evidence="3">CHUV0807</strain>
    </source>
</reference>
<dbReference type="RefSeq" id="WP_079539247.1">
    <property type="nucleotide sequence ID" value="NZ_CP171111.1"/>
</dbReference>
<feature type="transmembrane region" description="Helical" evidence="1">
    <location>
        <begin position="12"/>
        <end position="34"/>
    </location>
</feature>
<name>A0A1C3H2A6_9GAMM</name>
<evidence type="ECO:0000313" key="2">
    <source>
        <dbReference type="EMBL" id="SAM57995.1"/>
    </source>
</evidence>
<accession>A0A1C3H2A6</accession>
<feature type="transmembrane region" description="Helical" evidence="1">
    <location>
        <begin position="46"/>
        <end position="64"/>
    </location>
</feature>
<keyword evidence="1" id="KW-0812">Transmembrane</keyword>
<evidence type="ECO:0000313" key="3">
    <source>
        <dbReference type="Proteomes" id="UP000190837"/>
    </source>
</evidence>
<keyword evidence="1" id="KW-1133">Transmembrane helix</keyword>